<name>A0A9X1MH31_9MICC</name>
<dbReference type="RefSeq" id="WP_227897677.1">
    <property type="nucleotide sequence ID" value="NZ_CP099467.1"/>
</dbReference>
<evidence type="ECO:0000256" key="1">
    <source>
        <dbReference type="SAM" id="Phobius"/>
    </source>
</evidence>
<sequence length="248" mass="27194">MNSREDARTGVLQRARAWAGSSAALPRIAVALLIAGIPLVFPGFMTVLFVVGGKFIPWWMAAGALFALAAILVSVQVSARRSVPEADAFKWSEVQIRWFWTPLTLCSAFCVIGMGLDALNHTRYSVVAENSTGCKLVASESTFFGSGSGTMFMAEPWGVAFRSSSWMVNEGDRPARDGEVRVRWAGTAATYSVPGAFYDPDAGYARSARCWTEALTNRPWRCPSRAMALICPDFIQIRCENLKTGYRR</sequence>
<evidence type="ECO:0000313" key="3">
    <source>
        <dbReference type="Proteomes" id="UP001139158"/>
    </source>
</evidence>
<proteinExistence type="predicted"/>
<dbReference type="AlphaFoldDB" id="A0A9X1MH31"/>
<feature type="transmembrane region" description="Helical" evidence="1">
    <location>
        <begin position="28"/>
        <end position="51"/>
    </location>
</feature>
<dbReference type="EMBL" id="JAJFZV010000020">
    <property type="protein sequence ID" value="MCC3299691.1"/>
    <property type="molecule type" value="Genomic_DNA"/>
</dbReference>
<gene>
    <name evidence="2" type="ORF">LJ757_18000</name>
</gene>
<protein>
    <submittedName>
        <fullName evidence="2">Uncharacterized protein</fullName>
    </submittedName>
</protein>
<evidence type="ECO:0000313" key="2">
    <source>
        <dbReference type="EMBL" id="MCC3299691.1"/>
    </source>
</evidence>
<keyword evidence="3" id="KW-1185">Reference proteome</keyword>
<organism evidence="2 3">
    <name type="scientific">Arthrobacter caoxuetaonis</name>
    <dbReference type="NCBI Taxonomy" id="2886935"/>
    <lineage>
        <taxon>Bacteria</taxon>
        <taxon>Bacillati</taxon>
        <taxon>Actinomycetota</taxon>
        <taxon>Actinomycetes</taxon>
        <taxon>Micrococcales</taxon>
        <taxon>Micrococcaceae</taxon>
        <taxon>Arthrobacter</taxon>
    </lineage>
</organism>
<keyword evidence="1" id="KW-0472">Membrane</keyword>
<feature type="transmembrane region" description="Helical" evidence="1">
    <location>
        <begin position="58"/>
        <end position="79"/>
    </location>
</feature>
<keyword evidence="1" id="KW-1133">Transmembrane helix</keyword>
<keyword evidence="1" id="KW-0812">Transmembrane</keyword>
<comment type="caution">
    <text evidence="2">The sequence shown here is derived from an EMBL/GenBank/DDBJ whole genome shotgun (WGS) entry which is preliminary data.</text>
</comment>
<feature type="transmembrane region" description="Helical" evidence="1">
    <location>
        <begin position="99"/>
        <end position="119"/>
    </location>
</feature>
<reference evidence="2" key="1">
    <citation type="submission" date="2021-10" db="EMBL/GenBank/DDBJ databases">
        <title>Novel species in genus Arthrobacter.</title>
        <authorList>
            <person name="Liu Y."/>
        </authorList>
    </citation>
    <scope>NUCLEOTIDE SEQUENCE</scope>
    <source>
        <strain evidence="2">Zg-Y453</strain>
    </source>
</reference>
<dbReference type="Proteomes" id="UP001139158">
    <property type="component" value="Unassembled WGS sequence"/>
</dbReference>
<accession>A0A9X1MH31</accession>